<evidence type="ECO:0000313" key="2">
    <source>
        <dbReference type="Proteomes" id="UP001642484"/>
    </source>
</evidence>
<evidence type="ECO:0000313" key="1">
    <source>
        <dbReference type="EMBL" id="CAK9064472.1"/>
    </source>
</evidence>
<comment type="caution">
    <text evidence="1">The sequence shown here is derived from an EMBL/GenBank/DDBJ whole genome shotgun (WGS) entry which is preliminary data.</text>
</comment>
<accession>A0ABP0NNT4</accession>
<keyword evidence="2" id="KW-1185">Reference proteome</keyword>
<proteinExistence type="predicted"/>
<dbReference type="EMBL" id="CAXAMN010021917">
    <property type="protein sequence ID" value="CAK9064472.1"/>
    <property type="molecule type" value="Genomic_DNA"/>
</dbReference>
<dbReference type="Proteomes" id="UP001642484">
    <property type="component" value="Unassembled WGS sequence"/>
</dbReference>
<reference evidence="1 2" key="1">
    <citation type="submission" date="2024-02" db="EMBL/GenBank/DDBJ databases">
        <authorList>
            <person name="Chen Y."/>
            <person name="Shah S."/>
            <person name="Dougan E. K."/>
            <person name="Thang M."/>
            <person name="Chan C."/>
        </authorList>
    </citation>
    <scope>NUCLEOTIDE SEQUENCE [LARGE SCALE GENOMIC DNA]</scope>
</reference>
<protein>
    <submittedName>
        <fullName evidence="1">Uncharacterized protein</fullName>
    </submittedName>
</protein>
<sequence length="284" mass="32114">MRDPIGTTHSTMAVPAMLQWGPEGFFFFHLTNPEVLPGQPIYCTHMEDPALGPKDWIHAIPEWSGDKAGLAFNQEFLSLVHEFRIEPNFWSAGTYHFQGGCSRITADAFGTYRAWLENKDDYELLCQSKCLSVQVTFRESSPIFCMLRLESIPRTPLFLPLQRIQVAIDELRAGQMDVPSRAPRKKFLPRTIFQTPEGQTVSVEHLCLADRLADQAGRVMKVVNLKLFEEQAVSIIRLQIGGLYQVMQGEKLLSPEGAIRVQHMMVGSEVIVSKDSEEKNSSHH</sequence>
<gene>
    <name evidence="1" type="ORF">CCMP2556_LOCUS31681</name>
</gene>
<name>A0ABP0NNT4_9DINO</name>
<organism evidence="1 2">
    <name type="scientific">Durusdinium trenchii</name>
    <dbReference type="NCBI Taxonomy" id="1381693"/>
    <lineage>
        <taxon>Eukaryota</taxon>
        <taxon>Sar</taxon>
        <taxon>Alveolata</taxon>
        <taxon>Dinophyceae</taxon>
        <taxon>Suessiales</taxon>
        <taxon>Symbiodiniaceae</taxon>
        <taxon>Durusdinium</taxon>
    </lineage>
</organism>